<sequence>MALDAGILRVTLQYAAEIKDCDWFGRQDPYCKLRVGGQERRSRTCIDGGRRPVWNETFEFNIINENGLELTLMDEDTLARDDLIGTASASLAVVRERGSASLQLPVSSGKGGKQRGFVQVSLTFTPNNALRPGGQYAPYQQPYQQPCQHQHPQQYQAPYQQPYGYPPAPSFAYGAYPPPPSPAPSFAYGYPPPAPSYYPPPSAPSAPQYAPAWSPAYPPAQAAPAAAYGMPPTYYGQAVPAYGAPR</sequence>
<dbReference type="InterPro" id="IPR052981">
    <property type="entry name" value="Ingression_C2_domain"/>
</dbReference>
<dbReference type="SUPFAM" id="SSF49562">
    <property type="entry name" value="C2 domain (Calcium/lipid-binding domain, CaLB)"/>
    <property type="match status" value="1"/>
</dbReference>
<dbReference type="InterPro" id="IPR035892">
    <property type="entry name" value="C2_domain_sf"/>
</dbReference>
<proteinExistence type="predicted"/>
<protein>
    <submittedName>
        <fullName evidence="3">Elicitor-responsive protein 3</fullName>
    </submittedName>
</protein>
<dbReference type="CDD" id="cd00030">
    <property type="entry name" value="C2"/>
    <property type="match status" value="1"/>
</dbReference>
<dbReference type="Pfam" id="PF00168">
    <property type="entry name" value="C2"/>
    <property type="match status" value="1"/>
</dbReference>
<feature type="region of interest" description="Disordered" evidence="1">
    <location>
        <begin position="131"/>
        <end position="161"/>
    </location>
</feature>
<evidence type="ECO:0000313" key="3">
    <source>
        <dbReference type="EMBL" id="PNH07195.1"/>
    </source>
</evidence>
<keyword evidence="4" id="KW-1185">Reference proteome</keyword>
<dbReference type="InterPro" id="IPR000008">
    <property type="entry name" value="C2_dom"/>
</dbReference>
<dbReference type="SMART" id="SM00239">
    <property type="entry name" value="C2"/>
    <property type="match status" value="1"/>
</dbReference>
<accession>A0A2J8A3V7</accession>
<dbReference type="AlphaFoldDB" id="A0A2J8A3V7"/>
<dbReference type="PANTHER" id="PTHR47052:SF3">
    <property type="entry name" value="INGRESSION PROTEIN 1"/>
    <property type="match status" value="1"/>
</dbReference>
<name>A0A2J8A3V7_9CHLO</name>
<feature type="domain" description="C2" evidence="2">
    <location>
        <begin position="1"/>
        <end position="104"/>
    </location>
</feature>
<dbReference type="Gene3D" id="2.60.40.150">
    <property type="entry name" value="C2 domain"/>
    <property type="match status" value="1"/>
</dbReference>
<evidence type="ECO:0000256" key="1">
    <source>
        <dbReference type="SAM" id="MobiDB-lite"/>
    </source>
</evidence>
<dbReference type="PROSITE" id="PS50004">
    <property type="entry name" value="C2"/>
    <property type="match status" value="1"/>
</dbReference>
<dbReference type="EMBL" id="PGGS01000192">
    <property type="protein sequence ID" value="PNH07195.1"/>
    <property type="molecule type" value="Genomic_DNA"/>
</dbReference>
<feature type="compositionally biased region" description="Low complexity" evidence="1">
    <location>
        <begin position="132"/>
        <end position="161"/>
    </location>
</feature>
<reference evidence="3 4" key="1">
    <citation type="journal article" date="2017" name="Mol. Biol. Evol.">
        <title>The 4-celled Tetrabaena socialis nuclear genome reveals the essential components for genetic control of cell number at the origin of multicellularity in the volvocine lineage.</title>
        <authorList>
            <person name="Featherston J."/>
            <person name="Arakaki Y."/>
            <person name="Hanschen E.R."/>
            <person name="Ferris P.J."/>
            <person name="Michod R.E."/>
            <person name="Olson B.J.S.C."/>
            <person name="Nozaki H."/>
            <person name="Durand P.M."/>
        </authorList>
    </citation>
    <scope>NUCLEOTIDE SEQUENCE [LARGE SCALE GENOMIC DNA]</scope>
    <source>
        <strain evidence="3 4">NIES-571</strain>
    </source>
</reference>
<comment type="caution">
    <text evidence="3">The sequence shown here is derived from an EMBL/GenBank/DDBJ whole genome shotgun (WGS) entry which is preliminary data.</text>
</comment>
<evidence type="ECO:0000259" key="2">
    <source>
        <dbReference type="PROSITE" id="PS50004"/>
    </source>
</evidence>
<dbReference type="OrthoDB" id="419768at2759"/>
<gene>
    <name evidence="3" type="ORF">TSOC_006376</name>
</gene>
<dbReference type="PANTHER" id="PTHR47052">
    <property type="entry name" value="CONSERVED SERINE PROLINE-RICH PROTEIN (AFU_ORTHOLOGUE AFUA_2G01790)"/>
    <property type="match status" value="1"/>
</dbReference>
<evidence type="ECO:0000313" key="4">
    <source>
        <dbReference type="Proteomes" id="UP000236333"/>
    </source>
</evidence>
<organism evidence="3 4">
    <name type="scientific">Tetrabaena socialis</name>
    <dbReference type="NCBI Taxonomy" id="47790"/>
    <lineage>
        <taxon>Eukaryota</taxon>
        <taxon>Viridiplantae</taxon>
        <taxon>Chlorophyta</taxon>
        <taxon>core chlorophytes</taxon>
        <taxon>Chlorophyceae</taxon>
        <taxon>CS clade</taxon>
        <taxon>Chlamydomonadales</taxon>
        <taxon>Tetrabaenaceae</taxon>
        <taxon>Tetrabaena</taxon>
    </lineage>
</organism>
<dbReference type="Proteomes" id="UP000236333">
    <property type="component" value="Unassembled WGS sequence"/>
</dbReference>